<dbReference type="InterPro" id="IPR013249">
    <property type="entry name" value="RNA_pol_sigma70_r4_t2"/>
</dbReference>
<proteinExistence type="inferred from homology"/>
<accession>A0A2P1PVX4</accession>
<reference evidence="7 8" key="2">
    <citation type="submission" date="2018-03" db="EMBL/GenBank/DDBJ databases">
        <authorList>
            <person name="Keele B.F."/>
        </authorList>
    </citation>
    <scope>NUCLEOTIDE SEQUENCE [LARGE SCALE GENOMIC DNA]</scope>
    <source>
        <strain evidence="7 8">D13</strain>
    </source>
</reference>
<dbReference type="InterPro" id="IPR014284">
    <property type="entry name" value="RNA_pol_sigma-70_dom"/>
</dbReference>
<organism evidence="7 8">
    <name type="scientific">Ahniella affigens</name>
    <dbReference type="NCBI Taxonomy" id="2021234"/>
    <lineage>
        <taxon>Bacteria</taxon>
        <taxon>Pseudomonadati</taxon>
        <taxon>Pseudomonadota</taxon>
        <taxon>Gammaproteobacteria</taxon>
        <taxon>Lysobacterales</taxon>
        <taxon>Rhodanobacteraceae</taxon>
        <taxon>Ahniella</taxon>
    </lineage>
</organism>
<dbReference type="Proteomes" id="UP000241074">
    <property type="component" value="Chromosome"/>
</dbReference>
<feature type="domain" description="RNA polymerase sigma-70 region 2" evidence="5">
    <location>
        <begin position="41"/>
        <end position="108"/>
    </location>
</feature>
<feature type="domain" description="RNA polymerase sigma factor 70 region 4 type 2" evidence="6">
    <location>
        <begin position="136"/>
        <end position="187"/>
    </location>
</feature>
<dbReference type="InterPro" id="IPR039425">
    <property type="entry name" value="RNA_pol_sigma-70-like"/>
</dbReference>
<dbReference type="InterPro" id="IPR013325">
    <property type="entry name" value="RNA_pol_sigma_r2"/>
</dbReference>
<evidence type="ECO:0000256" key="1">
    <source>
        <dbReference type="ARBA" id="ARBA00010641"/>
    </source>
</evidence>
<dbReference type="PANTHER" id="PTHR43133">
    <property type="entry name" value="RNA POLYMERASE ECF-TYPE SIGMA FACTO"/>
    <property type="match status" value="1"/>
</dbReference>
<comment type="similarity">
    <text evidence="1">Belongs to the sigma-70 factor family. ECF subfamily.</text>
</comment>
<evidence type="ECO:0000259" key="5">
    <source>
        <dbReference type="Pfam" id="PF04542"/>
    </source>
</evidence>
<dbReference type="GO" id="GO:0016987">
    <property type="term" value="F:sigma factor activity"/>
    <property type="evidence" value="ECO:0007669"/>
    <property type="project" value="UniProtKB-KW"/>
</dbReference>
<dbReference type="GO" id="GO:0006352">
    <property type="term" value="P:DNA-templated transcription initiation"/>
    <property type="evidence" value="ECO:0007669"/>
    <property type="project" value="InterPro"/>
</dbReference>
<dbReference type="InterPro" id="IPR036388">
    <property type="entry name" value="WH-like_DNA-bd_sf"/>
</dbReference>
<dbReference type="NCBIfam" id="TIGR02937">
    <property type="entry name" value="sigma70-ECF"/>
    <property type="match status" value="1"/>
</dbReference>
<dbReference type="GO" id="GO:0003677">
    <property type="term" value="F:DNA binding"/>
    <property type="evidence" value="ECO:0007669"/>
    <property type="project" value="InterPro"/>
</dbReference>
<dbReference type="OrthoDB" id="9780326at2"/>
<keyword evidence="8" id="KW-1185">Reference proteome</keyword>
<dbReference type="Pfam" id="PF08281">
    <property type="entry name" value="Sigma70_r4_2"/>
    <property type="match status" value="1"/>
</dbReference>
<name>A0A2P1PVX4_9GAMM</name>
<dbReference type="SUPFAM" id="SSF88946">
    <property type="entry name" value="Sigma2 domain of RNA polymerase sigma factors"/>
    <property type="match status" value="1"/>
</dbReference>
<keyword evidence="2" id="KW-0805">Transcription regulation</keyword>
<evidence type="ECO:0000259" key="6">
    <source>
        <dbReference type="Pfam" id="PF08281"/>
    </source>
</evidence>
<protein>
    <submittedName>
        <fullName evidence="7">RNA polymerase subunit sigma-24</fullName>
    </submittedName>
</protein>
<sequence length="194" mass="21758">MILAMSHHDSFDSFTPAFTDGADTSLIKKAVGGDRHAFERLYRRHSGRVFAVILRLVGQDQARAEDLTQDTFVKVWQKLADFRFESAFSTWLHRLAVNTALMALRSESGMQVEADGLEQVADMPMPETLKPEHRVDLEVLIGKLPPRARAVLVLHDVEGWKHEEIGAELGIAVGSCKAHLHRARQLLSKWLGNP</sequence>
<dbReference type="InterPro" id="IPR013324">
    <property type="entry name" value="RNA_pol_sigma_r3/r4-like"/>
</dbReference>
<evidence type="ECO:0000256" key="4">
    <source>
        <dbReference type="ARBA" id="ARBA00023163"/>
    </source>
</evidence>
<dbReference type="SUPFAM" id="SSF88659">
    <property type="entry name" value="Sigma3 and sigma4 domains of RNA polymerase sigma factors"/>
    <property type="match status" value="1"/>
</dbReference>
<dbReference type="EMBL" id="CP027860">
    <property type="protein sequence ID" value="AVP98934.1"/>
    <property type="molecule type" value="Genomic_DNA"/>
</dbReference>
<keyword evidence="3" id="KW-0731">Sigma factor</keyword>
<evidence type="ECO:0000256" key="2">
    <source>
        <dbReference type="ARBA" id="ARBA00023015"/>
    </source>
</evidence>
<evidence type="ECO:0000313" key="7">
    <source>
        <dbReference type="EMBL" id="AVP98934.1"/>
    </source>
</evidence>
<dbReference type="Gene3D" id="1.10.1740.10">
    <property type="match status" value="1"/>
</dbReference>
<dbReference type="CDD" id="cd06171">
    <property type="entry name" value="Sigma70_r4"/>
    <property type="match status" value="1"/>
</dbReference>
<dbReference type="KEGG" id="xba:C7S18_17895"/>
<gene>
    <name evidence="7" type="ORF">C7S18_17895</name>
</gene>
<dbReference type="Gene3D" id="1.10.10.10">
    <property type="entry name" value="Winged helix-like DNA-binding domain superfamily/Winged helix DNA-binding domain"/>
    <property type="match status" value="1"/>
</dbReference>
<evidence type="ECO:0000313" key="8">
    <source>
        <dbReference type="Proteomes" id="UP000241074"/>
    </source>
</evidence>
<evidence type="ECO:0000256" key="3">
    <source>
        <dbReference type="ARBA" id="ARBA00023082"/>
    </source>
</evidence>
<reference evidence="7 8" key="1">
    <citation type="submission" date="2018-03" db="EMBL/GenBank/DDBJ databases">
        <title>Ahniella affigens gen. nov., sp. nov., a gammaproteobacterium isolated from sandy soil near a stream.</title>
        <authorList>
            <person name="Ko Y."/>
            <person name="Kim J.-H."/>
        </authorList>
    </citation>
    <scope>NUCLEOTIDE SEQUENCE [LARGE SCALE GENOMIC DNA]</scope>
    <source>
        <strain evidence="7 8">D13</strain>
    </source>
</reference>
<keyword evidence="4" id="KW-0804">Transcription</keyword>
<dbReference type="AlphaFoldDB" id="A0A2P1PVX4"/>
<dbReference type="InterPro" id="IPR007627">
    <property type="entry name" value="RNA_pol_sigma70_r2"/>
</dbReference>
<dbReference type="Pfam" id="PF04542">
    <property type="entry name" value="Sigma70_r2"/>
    <property type="match status" value="1"/>
</dbReference>
<dbReference type="PANTHER" id="PTHR43133:SF46">
    <property type="entry name" value="RNA POLYMERASE SIGMA-70 FACTOR ECF SUBFAMILY"/>
    <property type="match status" value="1"/>
</dbReference>